<evidence type="ECO:0000259" key="9">
    <source>
        <dbReference type="PROSITE" id="PS51194"/>
    </source>
</evidence>
<dbReference type="InterPro" id="IPR036770">
    <property type="entry name" value="Ankyrin_rpt-contain_sf"/>
</dbReference>
<keyword evidence="4" id="KW-0067">ATP-binding</keyword>
<dbReference type="Gene3D" id="1.20.120.1080">
    <property type="match status" value="1"/>
</dbReference>
<dbReference type="Proteomes" id="UP000663864">
    <property type="component" value="Unassembled WGS sequence"/>
</dbReference>
<dbReference type="Gene3D" id="1.25.40.20">
    <property type="entry name" value="Ankyrin repeat-containing domain"/>
    <property type="match status" value="1"/>
</dbReference>
<evidence type="ECO:0000259" key="8">
    <source>
        <dbReference type="PROSITE" id="PS51192"/>
    </source>
</evidence>
<dbReference type="SUPFAM" id="SSF48403">
    <property type="entry name" value="Ankyrin repeat"/>
    <property type="match status" value="1"/>
</dbReference>
<organism evidence="10 11">
    <name type="scientific">Rotaria sordida</name>
    <dbReference type="NCBI Taxonomy" id="392033"/>
    <lineage>
        <taxon>Eukaryota</taxon>
        <taxon>Metazoa</taxon>
        <taxon>Spiralia</taxon>
        <taxon>Gnathifera</taxon>
        <taxon>Rotifera</taxon>
        <taxon>Eurotatoria</taxon>
        <taxon>Bdelloidea</taxon>
        <taxon>Philodinida</taxon>
        <taxon>Philodinidae</taxon>
        <taxon>Rotaria</taxon>
    </lineage>
</organism>
<dbReference type="InterPro" id="IPR014001">
    <property type="entry name" value="Helicase_ATP-bd"/>
</dbReference>
<evidence type="ECO:0008006" key="12">
    <source>
        <dbReference type="Google" id="ProtNLM"/>
    </source>
</evidence>
<comment type="similarity">
    <text evidence="5">Belongs to the DEAD box helicase family. DEAH subfamily. PRP16 sub-subfamily.</text>
</comment>
<dbReference type="Gene3D" id="3.40.50.300">
    <property type="entry name" value="P-loop containing nucleotide triphosphate hydrolases"/>
    <property type="match status" value="2"/>
</dbReference>
<keyword evidence="6" id="KW-0040">ANK repeat</keyword>
<name>A0A815GUE4_9BILA</name>
<accession>A0A815GUE4</accession>
<dbReference type="PANTHER" id="PTHR18934:SF91">
    <property type="entry name" value="PRE-MRNA-SPLICING FACTOR ATP-DEPENDENT RNA HELICASE PRP16"/>
    <property type="match status" value="1"/>
</dbReference>
<evidence type="ECO:0000256" key="6">
    <source>
        <dbReference type="PROSITE-ProRule" id="PRU00023"/>
    </source>
</evidence>
<evidence type="ECO:0000256" key="3">
    <source>
        <dbReference type="ARBA" id="ARBA00022806"/>
    </source>
</evidence>
<keyword evidence="1" id="KW-0547">Nucleotide-binding</keyword>
<feature type="domain" description="Helicase C-terminal" evidence="9">
    <location>
        <begin position="1111"/>
        <end position="1276"/>
    </location>
</feature>
<dbReference type="InterPro" id="IPR001650">
    <property type="entry name" value="Helicase_C-like"/>
</dbReference>
<evidence type="ECO:0000256" key="7">
    <source>
        <dbReference type="SAM" id="Coils"/>
    </source>
</evidence>
<dbReference type="GO" id="GO:0005524">
    <property type="term" value="F:ATP binding"/>
    <property type="evidence" value="ECO:0007669"/>
    <property type="project" value="UniProtKB-KW"/>
</dbReference>
<keyword evidence="3" id="KW-0347">Helicase</keyword>
<reference evidence="10" key="1">
    <citation type="submission" date="2021-02" db="EMBL/GenBank/DDBJ databases">
        <authorList>
            <person name="Nowell W R."/>
        </authorList>
    </citation>
    <scope>NUCLEOTIDE SEQUENCE</scope>
</reference>
<dbReference type="EMBL" id="CAJNOT010002773">
    <property type="protein sequence ID" value="CAF1342604.1"/>
    <property type="molecule type" value="Genomic_DNA"/>
</dbReference>
<dbReference type="GO" id="GO:0004386">
    <property type="term" value="F:helicase activity"/>
    <property type="evidence" value="ECO:0007669"/>
    <property type="project" value="UniProtKB-KW"/>
</dbReference>
<feature type="coiled-coil region" evidence="7">
    <location>
        <begin position="722"/>
        <end position="803"/>
    </location>
</feature>
<dbReference type="InterPro" id="IPR027417">
    <property type="entry name" value="P-loop_NTPase"/>
</dbReference>
<dbReference type="Pfam" id="PF12796">
    <property type="entry name" value="Ank_2"/>
    <property type="match status" value="1"/>
</dbReference>
<dbReference type="PROSITE" id="PS50088">
    <property type="entry name" value="ANK_REPEAT"/>
    <property type="match status" value="1"/>
</dbReference>
<evidence type="ECO:0000256" key="5">
    <source>
        <dbReference type="ARBA" id="ARBA00038040"/>
    </source>
</evidence>
<dbReference type="InterPro" id="IPR007502">
    <property type="entry name" value="Helicase-assoc_dom"/>
</dbReference>
<dbReference type="PANTHER" id="PTHR18934">
    <property type="entry name" value="ATP-DEPENDENT RNA HELICASE"/>
    <property type="match status" value="1"/>
</dbReference>
<gene>
    <name evidence="10" type="ORF">ZHD862_LOCUS30126</name>
</gene>
<protein>
    <recommendedName>
        <fullName evidence="12">RNA helicase</fullName>
    </recommendedName>
</protein>
<dbReference type="PROSITE" id="PS51194">
    <property type="entry name" value="HELICASE_CTER"/>
    <property type="match status" value="1"/>
</dbReference>
<keyword evidence="2" id="KW-0378">Hydrolase</keyword>
<dbReference type="CDD" id="cd17917">
    <property type="entry name" value="DEXHc_RHA-like"/>
    <property type="match status" value="1"/>
</dbReference>
<dbReference type="Pfam" id="PF00271">
    <property type="entry name" value="Helicase_C"/>
    <property type="match status" value="1"/>
</dbReference>
<dbReference type="GO" id="GO:0003723">
    <property type="term" value="F:RNA binding"/>
    <property type="evidence" value="ECO:0007669"/>
    <property type="project" value="TreeGrafter"/>
</dbReference>
<evidence type="ECO:0000256" key="1">
    <source>
        <dbReference type="ARBA" id="ARBA00022741"/>
    </source>
</evidence>
<evidence type="ECO:0000256" key="4">
    <source>
        <dbReference type="ARBA" id="ARBA00022840"/>
    </source>
</evidence>
<feature type="domain" description="Helicase ATP-binding" evidence="8">
    <location>
        <begin position="944"/>
        <end position="1090"/>
    </location>
</feature>
<dbReference type="GO" id="GO:0016787">
    <property type="term" value="F:hydrolase activity"/>
    <property type="evidence" value="ECO:0007669"/>
    <property type="project" value="UniProtKB-KW"/>
</dbReference>
<dbReference type="PROSITE" id="PS50297">
    <property type="entry name" value="ANK_REP_REGION"/>
    <property type="match status" value="1"/>
</dbReference>
<proteinExistence type="inferred from homology"/>
<sequence>MGTETTAVCKDLCSAVPNGGCDGNATCSNDFSGNPKLSTNTMESVDEARLNQCLTSIIEKINAVLKELGKRRGTVLKSDSSKTITIAKITDTTTIVATDDRLLDNILKNNIVNTFTVDNEENELLDTLTHDIQNIFRNFLPQLSTMCTSYIEQHLHQYHFNQERVFTQALTTGILYTFKHDLSGLLLAARAYPAAFNGDIKTVDNFLKRYPMYKDKPGFWKTTLIYSAARNNHLRLIKYLIETARCSVNAQNQSEIAYVVIADSNTTQDQQGTLGYKPDPTAAATALHAACFNNNLDIVKYLISKGANYFKRNQLGETPIQNSVGHEGIQNFFNDYLVSAYIDLSYAPLPNETILNCYDRRPNNCIWEYKPVKGFEWKEFTVTDNSTLCAALIPGAKNQSFNTTIYLSARPGTYSVQLLTFLRGSKNQEPNPPDKDGLAWIRCRGSSIANFDIHCIWQLMFVKYNTKKQSQTLSSEPPSLDAKTFPSVYDSKFQIKLNSWYTCDSKRNALLDDTMNYRRRYVDIDCNFDINYNENTTVKCNLYTFTFTNSDKTILGFIRWIPKLIVNTPNDQNSIKILDNFKMINNFNPTPLTTKRLEQFNGSKSTMVASMTTTEDNENEETNPMTDLAITENEVDDDDDDDENSACSTSSINNLGTWSITDLLSSDFQSPTEHHDLASATKVDPVPDIPIPSINACIDEKIGQPTDTTEKITINKVSEANNRAEQDEAARKAQAAMEFENEQLKAKIIILEREVEEKTKNLTENDATSAAKLSTTKDRLKDLQKELNAKAEKENLIKKTAEQISTAQYTVPKSNQSILSKFNLIINTLRKLSYPLKEYFKDNIPLIDLDDDNDGKITVKGFPIHHQELQKILERWQKLIQQGQSAEKYYDQKTNKNIQSLLRTIHRVHPKNPIYWKPYCNSLVKLINQKYDSYVEKFKNRKSTLLPALLVAEGYDRIIVTQPRRLPCDLISQRVNSMINDNISGWAVSGKEHNVQAKILYMTDGLLKERLLNDDNFITENTHVKKSVVFLIDEVHERSINIDICLALFARLLKLKPALKTKLKVIISSATLDSSVPALYRNIPGCPLIEFNLVSLSTLYTVTVNDASKENLLDLVQKLYSKRNRHDQILCFVGSTLETLENCRLINKITKGAIVAYPLIQSQSAIDQQKYIEQGTVFFSTTVAETSLTFPCLKYVIDTGLINMPVYSLQLERTELQEIKAAESTTKQRRGRLGRTQPGEYYALYDYAPDERRKYPVPQICQSELVNIEFALRRSRLKTSLKEFQQYLPDKPKKEYIHDALKQLQRLGFISSSSNESFTNLGASIAKLPDFGSLPMSKAVYAALKQYSCGRDLIVLSSILSVLNTSAILKSIPIQYKRPEGDFMTLLQVMNTILMLRDAVPSKQFNLDRVCDAKGLSAAAHVINPALRRYKNLDKAFSLSDEFRELARVQSGNWENIAKALLNGFSDKVYASLKMLQGKAQQFVKYNVNQRRSNNQQQDSLNEVAEIAVIDRSSTLRTGNKGALPAPLVIARDVCYLTAVRSVSILSFVGQLESSWLEYIFSRELQLNGAEEKKLKDENILQKAIQRFPQVQIQVNNRKLVFCGLSGHILNAELYVRQQLVTVLNFTLVPDYPNKPNDNLTRNLKSITSMPGDLFGPLRWRWESERQVKIRTKMHKNNGTIEVAVEGIDSQNQAVYREFMSFLSWLRTCAVIRYPNSGK</sequence>
<dbReference type="SMART" id="SM00847">
    <property type="entry name" value="HA2"/>
    <property type="match status" value="1"/>
</dbReference>
<comment type="caution">
    <text evidence="10">The sequence shown here is derived from an EMBL/GenBank/DDBJ whole genome shotgun (WGS) entry which is preliminary data.</text>
</comment>
<keyword evidence="7" id="KW-0175">Coiled coil</keyword>
<dbReference type="SUPFAM" id="SSF52540">
    <property type="entry name" value="P-loop containing nucleoside triphosphate hydrolases"/>
    <property type="match status" value="1"/>
</dbReference>
<evidence type="ECO:0000313" key="10">
    <source>
        <dbReference type="EMBL" id="CAF1342604.1"/>
    </source>
</evidence>
<evidence type="ECO:0000313" key="11">
    <source>
        <dbReference type="Proteomes" id="UP000663864"/>
    </source>
</evidence>
<evidence type="ECO:0000256" key="2">
    <source>
        <dbReference type="ARBA" id="ARBA00022801"/>
    </source>
</evidence>
<dbReference type="InterPro" id="IPR002110">
    <property type="entry name" value="Ankyrin_rpt"/>
</dbReference>
<feature type="repeat" description="ANK" evidence="6">
    <location>
        <begin position="282"/>
        <end position="314"/>
    </location>
</feature>
<dbReference type="SMART" id="SM00248">
    <property type="entry name" value="ANK"/>
    <property type="match status" value="2"/>
</dbReference>
<dbReference type="PROSITE" id="PS51192">
    <property type="entry name" value="HELICASE_ATP_BIND_1"/>
    <property type="match status" value="1"/>
</dbReference>